<evidence type="ECO:0000313" key="1">
    <source>
        <dbReference type="EMBL" id="KIM60230.1"/>
    </source>
</evidence>
<reference evidence="1 2" key="1">
    <citation type="submission" date="2014-04" db="EMBL/GenBank/DDBJ databases">
        <authorList>
            <consortium name="DOE Joint Genome Institute"/>
            <person name="Kuo A."/>
            <person name="Kohler A."/>
            <person name="Nagy L.G."/>
            <person name="Floudas D."/>
            <person name="Copeland A."/>
            <person name="Barry K.W."/>
            <person name="Cichocki N."/>
            <person name="Veneault-Fourrey C."/>
            <person name="LaButti K."/>
            <person name="Lindquist E.A."/>
            <person name="Lipzen A."/>
            <person name="Lundell T."/>
            <person name="Morin E."/>
            <person name="Murat C."/>
            <person name="Sun H."/>
            <person name="Tunlid A."/>
            <person name="Henrissat B."/>
            <person name="Grigoriev I.V."/>
            <person name="Hibbett D.S."/>
            <person name="Martin F."/>
            <person name="Nordberg H.P."/>
            <person name="Cantor M.N."/>
            <person name="Hua S.X."/>
        </authorList>
    </citation>
    <scope>NUCLEOTIDE SEQUENCE [LARGE SCALE GENOMIC DNA]</scope>
    <source>
        <strain evidence="1 2">Foug A</strain>
    </source>
</reference>
<sequence>MIYLTGRGCLSTGGRCGRETLANDGRLSGRRSVGGVTLHDYKVGLIQSLCTNCAQELDPIQVPQSVVSPACEWDNPIELDHEGETCVYWALCFQLSSMTMITGARVQTFSHACQIMILSG</sequence>
<proteinExistence type="predicted"/>
<dbReference type="InParanoid" id="A0A0C3DHQ8"/>
<dbReference type="HOGENOM" id="CLU_2051036_0_0_1"/>
<organism evidence="1 2">
    <name type="scientific">Scleroderma citrinum Foug A</name>
    <dbReference type="NCBI Taxonomy" id="1036808"/>
    <lineage>
        <taxon>Eukaryota</taxon>
        <taxon>Fungi</taxon>
        <taxon>Dikarya</taxon>
        <taxon>Basidiomycota</taxon>
        <taxon>Agaricomycotina</taxon>
        <taxon>Agaricomycetes</taxon>
        <taxon>Agaricomycetidae</taxon>
        <taxon>Boletales</taxon>
        <taxon>Sclerodermatineae</taxon>
        <taxon>Sclerodermataceae</taxon>
        <taxon>Scleroderma</taxon>
    </lineage>
</organism>
<keyword evidence="2" id="KW-1185">Reference proteome</keyword>
<name>A0A0C3DHQ8_9AGAM</name>
<gene>
    <name evidence="1" type="ORF">SCLCIDRAFT_1216996</name>
</gene>
<protein>
    <submittedName>
        <fullName evidence="1">Uncharacterized protein</fullName>
    </submittedName>
</protein>
<dbReference type="AlphaFoldDB" id="A0A0C3DHQ8"/>
<evidence type="ECO:0000313" key="2">
    <source>
        <dbReference type="Proteomes" id="UP000053989"/>
    </source>
</evidence>
<dbReference type="Proteomes" id="UP000053989">
    <property type="component" value="Unassembled WGS sequence"/>
</dbReference>
<reference evidence="2" key="2">
    <citation type="submission" date="2015-01" db="EMBL/GenBank/DDBJ databases">
        <title>Evolutionary Origins and Diversification of the Mycorrhizal Mutualists.</title>
        <authorList>
            <consortium name="DOE Joint Genome Institute"/>
            <consortium name="Mycorrhizal Genomics Consortium"/>
            <person name="Kohler A."/>
            <person name="Kuo A."/>
            <person name="Nagy L.G."/>
            <person name="Floudas D."/>
            <person name="Copeland A."/>
            <person name="Barry K.W."/>
            <person name="Cichocki N."/>
            <person name="Veneault-Fourrey C."/>
            <person name="LaButti K."/>
            <person name="Lindquist E.A."/>
            <person name="Lipzen A."/>
            <person name="Lundell T."/>
            <person name="Morin E."/>
            <person name="Murat C."/>
            <person name="Riley R."/>
            <person name="Ohm R."/>
            <person name="Sun H."/>
            <person name="Tunlid A."/>
            <person name="Henrissat B."/>
            <person name="Grigoriev I.V."/>
            <person name="Hibbett D.S."/>
            <person name="Martin F."/>
        </authorList>
    </citation>
    <scope>NUCLEOTIDE SEQUENCE [LARGE SCALE GENOMIC DNA]</scope>
    <source>
        <strain evidence="2">Foug A</strain>
    </source>
</reference>
<accession>A0A0C3DHQ8</accession>
<dbReference type="EMBL" id="KN822064">
    <property type="protein sequence ID" value="KIM60230.1"/>
    <property type="molecule type" value="Genomic_DNA"/>
</dbReference>